<dbReference type="Gene3D" id="3.40.50.150">
    <property type="entry name" value="Vaccinia Virus protein VP39"/>
    <property type="match status" value="1"/>
</dbReference>
<keyword evidence="4" id="KW-0949">S-adenosyl-L-methionine</keyword>
<dbReference type="Proteomes" id="UP001152599">
    <property type="component" value="Unassembled WGS sequence"/>
</dbReference>
<comment type="caution">
    <text evidence="5">The sequence shown here is derived from an EMBL/GenBank/DDBJ whole genome shotgun (WGS) entry which is preliminary data.</text>
</comment>
<protein>
    <submittedName>
        <fullName evidence="5">TPMT family class I SAM-dependent methyltransferase</fullName>
    </submittedName>
</protein>
<dbReference type="PANTHER" id="PTHR32183">
    <property type="match status" value="1"/>
</dbReference>
<evidence type="ECO:0000256" key="4">
    <source>
        <dbReference type="ARBA" id="ARBA00022691"/>
    </source>
</evidence>
<reference evidence="5" key="1">
    <citation type="submission" date="2022-07" db="EMBL/GenBank/DDBJ databases">
        <title>Description and genome-wide analysis of Profundicola chukchiensis gen. nov., sp. nov., marine bacteria isolated from bottom sediments of the Chukchi Sea.</title>
        <authorList>
            <person name="Romanenko L."/>
            <person name="Otstavnykh N."/>
            <person name="Kurilenko V."/>
            <person name="Eremeev V."/>
            <person name="Velansky P."/>
            <person name="Mikhailov V."/>
            <person name="Isaeva M."/>
        </authorList>
    </citation>
    <scope>NUCLEOTIDE SEQUENCE</scope>
    <source>
        <strain evidence="5">KMM 9713</strain>
    </source>
</reference>
<organism evidence="5 6">
    <name type="scientific">Profundicola chukchiensis</name>
    <dbReference type="NCBI Taxonomy" id="2961959"/>
    <lineage>
        <taxon>Bacteria</taxon>
        <taxon>Pseudomonadati</taxon>
        <taxon>Bacteroidota</taxon>
        <taxon>Flavobacteriia</taxon>
        <taxon>Flavobacteriales</taxon>
        <taxon>Weeksellaceae</taxon>
        <taxon>Profundicola</taxon>
    </lineage>
</organism>
<keyword evidence="3" id="KW-0808">Transferase</keyword>
<dbReference type="PROSITE" id="PS51585">
    <property type="entry name" value="SAM_MT_TPMT"/>
    <property type="match status" value="1"/>
</dbReference>
<evidence type="ECO:0000313" key="5">
    <source>
        <dbReference type="EMBL" id="MDG4946512.1"/>
    </source>
</evidence>
<proteinExistence type="predicted"/>
<dbReference type="SUPFAM" id="SSF53335">
    <property type="entry name" value="S-adenosyl-L-methionine-dependent methyltransferases"/>
    <property type="match status" value="1"/>
</dbReference>
<keyword evidence="2 5" id="KW-0489">Methyltransferase</keyword>
<evidence type="ECO:0000256" key="2">
    <source>
        <dbReference type="ARBA" id="ARBA00022603"/>
    </source>
</evidence>
<evidence type="ECO:0000256" key="3">
    <source>
        <dbReference type="ARBA" id="ARBA00022679"/>
    </source>
</evidence>
<dbReference type="GO" id="GO:0032259">
    <property type="term" value="P:methylation"/>
    <property type="evidence" value="ECO:0007669"/>
    <property type="project" value="UniProtKB-KW"/>
</dbReference>
<gene>
    <name evidence="5" type="ORF">NMK71_08810</name>
</gene>
<name>A0A9X4RX49_9FLAO</name>
<dbReference type="CDD" id="cd02440">
    <property type="entry name" value="AdoMet_MTases"/>
    <property type="match status" value="1"/>
</dbReference>
<sequence>MNKLDKEFWNQRWRNGETGWDIGYASPAIVDYFDKIEDKEINILIPGCGNAYEAEALRERGFKNIRILDISDEAVARLKEKYKDRDEIEVIHQDFFDHQGLYDYIIEQTFFCALNPNLRQDHAEKMHELLRPKGVLVGLMFNKNFESDGPPFGGTKEEYQPIFEPYFNFIQFDKTDKSIPPRLGSEIFIELQKK</sequence>
<keyword evidence="6" id="KW-1185">Reference proteome</keyword>
<dbReference type="Pfam" id="PF05724">
    <property type="entry name" value="TPMT"/>
    <property type="match status" value="1"/>
</dbReference>
<evidence type="ECO:0000256" key="1">
    <source>
        <dbReference type="ARBA" id="ARBA00022553"/>
    </source>
</evidence>
<dbReference type="AlphaFoldDB" id="A0A9X4RX49"/>
<dbReference type="GO" id="GO:0008757">
    <property type="term" value="F:S-adenosylmethionine-dependent methyltransferase activity"/>
    <property type="evidence" value="ECO:0007669"/>
    <property type="project" value="InterPro"/>
</dbReference>
<accession>A0A9X4RX49</accession>
<dbReference type="InterPro" id="IPR008854">
    <property type="entry name" value="TPMT"/>
</dbReference>
<dbReference type="RefSeq" id="WP_304420903.1">
    <property type="nucleotide sequence ID" value="NZ_JANCMU010000005.1"/>
</dbReference>
<evidence type="ECO:0000313" key="6">
    <source>
        <dbReference type="Proteomes" id="UP001152599"/>
    </source>
</evidence>
<dbReference type="EMBL" id="JANCMU010000005">
    <property type="protein sequence ID" value="MDG4946512.1"/>
    <property type="molecule type" value="Genomic_DNA"/>
</dbReference>
<dbReference type="InterPro" id="IPR029063">
    <property type="entry name" value="SAM-dependent_MTases_sf"/>
</dbReference>
<dbReference type="PANTHER" id="PTHR32183:SF11">
    <property type="entry name" value="THIOL METHYLTRANSFERASE 2-RELATED"/>
    <property type="match status" value="1"/>
</dbReference>
<keyword evidence="1" id="KW-0597">Phosphoprotein</keyword>